<feature type="transmembrane region" description="Helical" evidence="9">
    <location>
        <begin position="265"/>
        <end position="290"/>
    </location>
</feature>
<protein>
    <submittedName>
        <fullName evidence="12">ABC transporter</fullName>
    </submittedName>
</protein>
<dbReference type="GO" id="GO:0140359">
    <property type="term" value="F:ABC-type transporter activity"/>
    <property type="evidence" value="ECO:0007669"/>
    <property type="project" value="InterPro"/>
</dbReference>
<evidence type="ECO:0000256" key="8">
    <source>
        <dbReference type="ARBA" id="ARBA00023136"/>
    </source>
</evidence>
<dbReference type="AlphaFoldDB" id="A0A069PFL3"/>
<sequence>MFAVIPPTIRRQSLRRVVIAVIAGFAGAICSAEIARLISSVAGGQMPTRGLAIGFFAVCAAQLLFRTSSQILIMDFGQQVICGLRIELCRKILHTPYKKLEALGKPRLLAILTTDVGTFAQAAQMLPVTFGHLVLIAVCLGYMAWLSWQAFACFFLFLVTAAVIYHCVERWPLREMQAVRDQLDIIFRHFRSLLEGTRELQLNTSRAQYFTDHVVHPTAHRFRRSFTRAMLIYSLVANAGGMLFYVAIGLILLVMPHWFPQSPGVLVTLTLLLLFLIQPVSEVMTTLPILRQASIALARIRILDAELAHAPDDDAPVTQDDPFAVTVEGAPLLRFAGVSHRYPGLTEDRPFTLGPIDLSIRQGEVIYLIGGNGSGKTTLAMLLLGLYEPEQGHVELNGVKIDKRNLVQYRQQFSAVFADFHLFDEILCHDQAQIAKRATHYLHTLELDHKVSISGNRFSTTSLSSGQRKRMALIASYLEDRPIYLFDEWAADQDPVFRRVFYTELIPDLKRKGKTVIVISHDDAYFECADRLVQVAQGRLVDVSAETLKAGLYARRNGSAVAD</sequence>
<dbReference type="InterPro" id="IPR017871">
    <property type="entry name" value="ABC_transporter-like_CS"/>
</dbReference>
<dbReference type="PANTHER" id="PTHR24221:SF654">
    <property type="entry name" value="ATP-BINDING CASSETTE SUB-FAMILY B MEMBER 6"/>
    <property type="match status" value="1"/>
</dbReference>
<evidence type="ECO:0000313" key="13">
    <source>
        <dbReference type="Proteomes" id="UP000027466"/>
    </source>
</evidence>
<keyword evidence="4 9" id="KW-0812">Transmembrane</keyword>
<dbReference type="Pfam" id="PF00005">
    <property type="entry name" value="ABC_tran"/>
    <property type="match status" value="1"/>
</dbReference>
<feature type="transmembrane region" description="Helical" evidence="9">
    <location>
        <begin position="48"/>
        <end position="65"/>
    </location>
</feature>
<evidence type="ECO:0000256" key="2">
    <source>
        <dbReference type="ARBA" id="ARBA00022475"/>
    </source>
</evidence>
<dbReference type="EMBL" id="JFHC01000060">
    <property type="protein sequence ID" value="KDR39380.1"/>
    <property type="molecule type" value="Genomic_DNA"/>
</dbReference>
<keyword evidence="2" id="KW-1003">Cell membrane</keyword>
<dbReference type="GO" id="GO:1904680">
    <property type="term" value="F:peptide transmembrane transporter activity"/>
    <property type="evidence" value="ECO:0007669"/>
    <property type="project" value="InterPro"/>
</dbReference>
<evidence type="ECO:0000256" key="9">
    <source>
        <dbReference type="SAM" id="Phobius"/>
    </source>
</evidence>
<feature type="domain" description="ABC transmembrane type-1" evidence="11">
    <location>
        <begin position="18"/>
        <end position="292"/>
    </location>
</feature>
<evidence type="ECO:0000256" key="3">
    <source>
        <dbReference type="ARBA" id="ARBA00022519"/>
    </source>
</evidence>
<reference evidence="12 13" key="1">
    <citation type="submission" date="2014-03" db="EMBL/GenBank/DDBJ databases">
        <title>Draft Genome Sequences of Four Burkholderia Strains.</title>
        <authorList>
            <person name="Liu X.Y."/>
            <person name="Li C.X."/>
            <person name="Xu J.H."/>
        </authorList>
    </citation>
    <scope>NUCLEOTIDE SEQUENCE [LARGE SCALE GENOMIC DNA]</scope>
    <source>
        <strain evidence="12 13">DSM 50014</strain>
    </source>
</reference>
<dbReference type="PANTHER" id="PTHR24221">
    <property type="entry name" value="ATP-BINDING CASSETTE SUB-FAMILY B"/>
    <property type="match status" value="1"/>
</dbReference>
<dbReference type="NCBIfam" id="TIGR01194">
    <property type="entry name" value="cyc_pep_trnsptr"/>
    <property type="match status" value="1"/>
</dbReference>
<feature type="domain" description="ABC transporter" evidence="10">
    <location>
        <begin position="333"/>
        <end position="562"/>
    </location>
</feature>
<organism evidence="12 13">
    <name type="scientific">Caballeronia glathei</name>
    <dbReference type="NCBI Taxonomy" id="60547"/>
    <lineage>
        <taxon>Bacteria</taxon>
        <taxon>Pseudomonadati</taxon>
        <taxon>Pseudomonadota</taxon>
        <taxon>Betaproteobacteria</taxon>
        <taxon>Burkholderiales</taxon>
        <taxon>Burkholderiaceae</taxon>
        <taxon>Caballeronia</taxon>
    </lineage>
</organism>
<evidence type="ECO:0000256" key="1">
    <source>
        <dbReference type="ARBA" id="ARBA00004651"/>
    </source>
</evidence>
<dbReference type="PROSITE" id="PS50929">
    <property type="entry name" value="ABC_TM1F"/>
    <property type="match status" value="1"/>
</dbReference>
<dbReference type="GO" id="GO:0034040">
    <property type="term" value="F:ATPase-coupled lipid transmembrane transporter activity"/>
    <property type="evidence" value="ECO:0007669"/>
    <property type="project" value="TreeGrafter"/>
</dbReference>
<dbReference type="GO" id="GO:0015833">
    <property type="term" value="P:peptide transport"/>
    <property type="evidence" value="ECO:0007669"/>
    <property type="project" value="InterPro"/>
</dbReference>
<dbReference type="SUPFAM" id="SSF90123">
    <property type="entry name" value="ABC transporter transmembrane region"/>
    <property type="match status" value="1"/>
</dbReference>
<dbReference type="Gene3D" id="3.40.50.300">
    <property type="entry name" value="P-loop containing nucleotide triphosphate hydrolases"/>
    <property type="match status" value="1"/>
</dbReference>
<evidence type="ECO:0000256" key="7">
    <source>
        <dbReference type="ARBA" id="ARBA00022989"/>
    </source>
</evidence>
<dbReference type="PROSITE" id="PS50893">
    <property type="entry name" value="ABC_TRANSPORTER_2"/>
    <property type="match status" value="1"/>
</dbReference>
<keyword evidence="13" id="KW-1185">Reference proteome</keyword>
<accession>A0A069PFL3</accession>
<keyword evidence="6" id="KW-0067">ATP-binding</keyword>
<dbReference type="SMART" id="SM00382">
    <property type="entry name" value="AAA"/>
    <property type="match status" value="1"/>
</dbReference>
<evidence type="ECO:0000256" key="6">
    <source>
        <dbReference type="ARBA" id="ARBA00022840"/>
    </source>
</evidence>
<dbReference type="InterPro" id="IPR036640">
    <property type="entry name" value="ABC1_TM_sf"/>
</dbReference>
<dbReference type="Proteomes" id="UP000027466">
    <property type="component" value="Unassembled WGS sequence"/>
</dbReference>
<evidence type="ECO:0000256" key="5">
    <source>
        <dbReference type="ARBA" id="ARBA00022741"/>
    </source>
</evidence>
<evidence type="ECO:0000259" key="10">
    <source>
        <dbReference type="PROSITE" id="PS50893"/>
    </source>
</evidence>
<keyword evidence="3" id="KW-0997">Cell inner membrane</keyword>
<feature type="transmembrane region" description="Helical" evidence="9">
    <location>
        <begin position="231"/>
        <end position="259"/>
    </location>
</feature>
<feature type="transmembrane region" description="Helical" evidence="9">
    <location>
        <begin position="149"/>
        <end position="168"/>
    </location>
</feature>
<dbReference type="GO" id="GO:0016887">
    <property type="term" value="F:ATP hydrolysis activity"/>
    <property type="evidence" value="ECO:0007669"/>
    <property type="project" value="InterPro"/>
</dbReference>
<dbReference type="InterPro" id="IPR005898">
    <property type="entry name" value="Cyc_pep_transpt_SyrD/YojI"/>
</dbReference>
<name>A0A069PFL3_9BURK</name>
<comment type="subcellular location">
    <subcellularLocation>
        <location evidence="1">Cell membrane</location>
        <topology evidence="1">Multi-pass membrane protein</topology>
    </subcellularLocation>
</comment>
<dbReference type="GO" id="GO:0005886">
    <property type="term" value="C:plasma membrane"/>
    <property type="evidence" value="ECO:0007669"/>
    <property type="project" value="UniProtKB-SubCell"/>
</dbReference>
<dbReference type="PROSITE" id="PS00211">
    <property type="entry name" value="ABC_TRANSPORTER_1"/>
    <property type="match status" value="1"/>
</dbReference>
<keyword evidence="5" id="KW-0547">Nucleotide-binding</keyword>
<dbReference type="InterPro" id="IPR027417">
    <property type="entry name" value="P-loop_NTPase"/>
</dbReference>
<dbReference type="InterPro" id="IPR003593">
    <property type="entry name" value="AAA+_ATPase"/>
</dbReference>
<dbReference type="Pfam" id="PF00664">
    <property type="entry name" value="ABC_membrane"/>
    <property type="match status" value="1"/>
</dbReference>
<comment type="caution">
    <text evidence="12">The sequence shown here is derived from an EMBL/GenBank/DDBJ whole genome shotgun (WGS) entry which is preliminary data.</text>
</comment>
<dbReference type="GO" id="GO:0005524">
    <property type="term" value="F:ATP binding"/>
    <property type="evidence" value="ECO:0007669"/>
    <property type="project" value="UniProtKB-KW"/>
</dbReference>
<dbReference type="InterPro" id="IPR003439">
    <property type="entry name" value="ABC_transporter-like_ATP-bd"/>
</dbReference>
<evidence type="ECO:0000256" key="4">
    <source>
        <dbReference type="ARBA" id="ARBA00022692"/>
    </source>
</evidence>
<dbReference type="STRING" id="60547.GCA_000751215_00043"/>
<dbReference type="RefSeq" id="WP_035924290.1">
    <property type="nucleotide sequence ID" value="NZ_CADFFX010000037.1"/>
</dbReference>
<dbReference type="Gene3D" id="1.20.1560.10">
    <property type="entry name" value="ABC transporter type 1, transmembrane domain"/>
    <property type="match status" value="1"/>
</dbReference>
<evidence type="ECO:0000313" key="12">
    <source>
        <dbReference type="EMBL" id="KDR39380.1"/>
    </source>
</evidence>
<dbReference type="SUPFAM" id="SSF52540">
    <property type="entry name" value="P-loop containing nucleoside triphosphate hydrolases"/>
    <property type="match status" value="1"/>
</dbReference>
<dbReference type="InterPro" id="IPR039421">
    <property type="entry name" value="Type_1_exporter"/>
</dbReference>
<keyword evidence="7 9" id="KW-1133">Transmembrane helix</keyword>
<evidence type="ECO:0000259" key="11">
    <source>
        <dbReference type="PROSITE" id="PS50929"/>
    </source>
</evidence>
<keyword evidence="8 9" id="KW-0472">Membrane</keyword>
<gene>
    <name evidence="12" type="ORF">BG61_33230</name>
</gene>
<proteinExistence type="predicted"/>
<dbReference type="CDD" id="cd03228">
    <property type="entry name" value="ABCC_MRP_Like"/>
    <property type="match status" value="1"/>
</dbReference>
<dbReference type="InterPro" id="IPR011527">
    <property type="entry name" value="ABC1_TM_dom"/>
</dbReference>